<comment type="caution">
    <text evidence="1">The sequence shown here is derived from an EMBL/GenBank/DDBJ whole genome shotgun (WGS) entry which is preliminary data.</text>
</comment>
<proteinExistence type="predicted"/>
<dbReference type="Proteomes" id="UP001175271">
    <property type="component" value="Unassembled WGS sequence"/>
</dbReference>
<evidence type="ECO:0000313" key="1">
    <source>
        <dbReference type="EMBL" id="KAK0406275.1"/>
    </source>
</evidence>
<gene>
    <name evidence="1" type="ORF">QR680_018473</name>
</gene>
<keyword evidence="2" id="KW-1185">Reference proteome</keyword>
<dbReference type="EMBL" id="JAUCMV010000004">
    <property type="protein sequence ID" value="KAK0406275.1"/>
    <property type="molecule type" value="Genomic_DNA"/>
</dbReference>
<protein>
    <submittedName>
        <fullName evidence="1">Uncharacterized protein</fullName>
    </submittedName>
</protein>
<dbReference type="AlphaFoldDB" id="A0AA39HIX1"/>
<sequence length="217" mass="25514">MDAVPYKFVEDVVELSDCDTLQSIKEEFAQPIWKEVFDVYKRNRRDYRVWFRKIDGVFQCCFFSEKFTDMRRIQSIGHKFVRFVTLADQTSNNTVSGWDDLWDAGLKFEEGGIGKMIPILLPYYPLSRNSSSLSLHRSAPNLQNAKRYAQLMKKDEQDQEDWDDYYLKHDQLYSVAHCPVGHDDECVSIELSFQPCYHSTDSSYNEPKVEDLTEEDN</sequence>
<organism evidence="1 2">
    <name type="scientific">Steinernema hermaphroditum</name>
    <dbReference type="NCBI Taxonomy" id="289476"/>
    <lineage>
        <taxon>Eukaryota</taxon>
        <taxon>Metazoa</taxon>
        <taxon>Ecdysozoa</taxon>
        <taxon>Nematoda</taxon>
        <taxon>Chromadorea</taxon>
        <taxon>Rhabditida</taxon>
        <taxon>Tylenchina</taxon>
        <taxon>Panagrolaimomorpha</taxon>
        <taxon>Strongyloidoidea</taxon>
        <taxon>Steinernematidae</taxon>
        <taxon>Steinernema</taxon>
    </lineage>
</organism>
<name>A0AA39HIX1_9BILA</name>
<evidence type="ECO:0000313" key="2">
    <source>
        <dbReference type="Proteomes" id="UP001175271"/>
    </source>
</evidence>
<reference evidence="1" key="1">
    <citation type="submission" date="2023-06" db="EMBL/GenBank/DDBJ databases">
        <title>Genomic analysis of the entomopathogenic nematode Steinernema hermaphroditum.</title>
        <authorList>
            <person name="Schwarz E.M."/>
            <person name="Heppert J.K."/>
            <person name="Baniya A."/>
            <person name="Schwartz H.T."/>
            <person name="Tan C.-H."/>
            <person name="Antoshechkin I."/>
            <person name="Sternberg P.W."/>
            <person name="Goodrich-Blair H."/>
            <person name="Dillman A.R."/>
        </authorList>
    </citation>
    <scope>NUCLEOTIDE SEQUENCE</scope>
    <source>
        <strain evidence="1">PS9179</strain>
        <tissue evidence="1">Whole animal</tissue>
    </source>
</reference>
<accession>A0AA39HIX1</accession>